<evidence type="ECO:0000313" key="3">
    <source>
        <dbReference type="Proteomes" id="UP000887116"/>
    </source>
</evidence>
<organism evidence="2 3">
    <name type="scientific">Trichonephila clavata</name>
    <name type="common">Joro spider</name>
    <name type="synonym">Nephila clavata</name>
    <dbReference type="NCBI Taxonomy" id="2740835"/>
    <lineage>
        <taxon>Eukaryota</taxon>
        <taxon>Metazoa</taxon>
        <taxon>Ecdysozoa</taxon>
        <taxon>Arthropoda</taxon>
        <taxon>Chelicerata</taxon>
        <taxon>Arachnida</taxon>
        <taxon>Araneae</taxon>
        <taxon>Araneomorphae</taxon>
        <taxon>Entelegynae</taxon>
        <taxon>Araneoidea</taxon>
        <taxon>Nephilidae</taxon>
        <taxon>Trichonephila</taxon>
    </lineage>
</organism>
<dbReference type="InterPro" id="IPR041588">
    <property type="entry name" value="Integrase_H2C2"/>
</dbReference>
<gene>
    <name evidence="2" type="primary">AVEN_189400_1</name>
    <name evidence="2" type="ORF">TNCT_618181</name>
</gene>
<evidence type="ECO:0000259" key="1">
    <source>
        <dbReference type="Pfam" id="PF17921"/>
    </source>
</evidence>
<reference evidence="2" key="1">
    <citation type="submission" date="2020-07" db="EMBL/GenBank/DDBJ databases">
        <title>Multicomponent nature underlies the extraordinary mechanical properties of spider dragline silk.</title>
        <authorList>
            <person name="Kono N."/>
            <person name="Nakamura H."/>
            <person name="Mori M."/>
            <person name="Yoshida Y."/>
            <person name="Ohtoshi R."/>
            <person name="Malay A.D."/>
            <person name="Moran D.A.P."/>
            <person name="Tomita M."/>
            <person name="Numata K."/>
            <person name="Arakawa K."/>
        </authorList>
    </citation>
    <scope>NUCLEOTIDE SEQUENCE</scope>
</reference>
<keyword evidence="3" id="KW-1185">Reference proteome</keyword>
<accession>A0A8X6GXG5</accession>
<dbReference type="Proteomes" id="UP000887116">
    <property type="component" value="Unassembled WGS sequence"/>
</dbReference>
<dbReference type="EMBL" id="BMAO01006876">
    <property type="protein sequence ID" value="GFR12194.1"/>
    <property type="molecule type" value="Genomic_DNA"/>
</dbReference>
<protein>
    <submittedName>
        <fullName evidence="2">Integrase catalytic domain-containing protein</fullName>
    </submittedName>
</protein>
<dbReference type="InterPro" id="IPR008042">
    <property type="entry name" value="Retrotrans_Pao"/>
</dbReference>
<evidence type="ECO:0000313" key="2">
    <source>
        <dbReference type="EMBL" id="GFR12194.1"/>
    </source>
</evidence>
<dbReference type="Pfam" id="PF05380">
    <property type="entry name" value="Peptidase_A17"/>
    <property type="match status" value="1"/>
</dbReference>
<feature type="domain" description="Integrase zinc-binding" evidence="1">
    <location>
        <begin position="300"/>
        <end position="355"/>
    </location>
</feature>
<dbReference type="AlphaFoldDB" id="A0A8X6GXG5"/>
<comment type="caution">
    <text evidence="2">The sequence shown here is derived from an EMBL/GenBank/DDBJ whole genome shotgun (WGS) entry which is preliminary data.</text>
</comment>
<dbReference type="OrthoDB" id="6772423at2759"/>
<dbReference type="Pfam" id="PF17921">
    <property type="entry name" value="Integrase_H2C2"/>
    <property type="match status" value="1"/>
</dbReference>
<name>A0A8X6GXG5_TRICU</name>
<proteinExistence type="predicted"/>
<dbReference type="PANTHER" id="PTHR47331">
    <property type="entry name" value="PHD-TYPE DOMAIN-CONTAINING PROTEIN"/>
    <property type="match status" value="1"/>
</dbReference>
<sequence>MDDIVSGAPDIETARRLQSELQDALQSCGMVLHKWSSNSPELLNSSSSSDVEHSFSAESDLSVKTLGISWKPLQDCFVFKVSILSKSSFTKREVLSVIARLYDPLGFLGPVLTRAKILLQRLSQQKLDWDDVLPDQIAKEWKEFVTTFKCIETVKINRFILTDTWLRVVLQGFADSSEVAYGAVVYLQCFYQTDRAKVTILASNYVLRLLNNLKQSVILSGSLSASELDLAETKLIRMAQREIFSAEIRNLHDHKIILPNSKIKILNPFLDRDGILRVGGRLGNSDLPYVAKYPAILPSNHKLTNIIIMYFHKKNLHLGASSLLHCVRQKYWPLHGRSLCRKIMHECVICFRTKPIATTQLMGNLPRDRVVPDYIPLIAPV</sequence>